<accession>A0ABT0Q4S5</accession>
<evidence type="ECO:0000313" key="2">
    <source>
        <dbReference type="Proteomes" id="UP001203880"/>
    </source>
</evidence>
<reference evidence="1" key="1">
    <citation type="submission" date="2022-05" db="EMBL/GenBank/DDBJ databases">
        <authorList>
            <person name="Park J.-S."/>
        </authorList>
    </citation>
    <scope>NUCLEOTIDE SEQUENCE</scope>
    <source>
        <strain evidence="1">2012CJ41-6</strain>
    </source>
</reference>
<proteinExistence type="predicted"/>
<protein>
    <submittedName>
        <fullName evidence="1">Uncharacterized protein</fullName>
    </submittedName>
</protein>
<name>A0ABT0Q4S5_9RHOB</name>
<gene>
    <name evidence="1" type="ORF">M3P21_15100</name>
</gene>
<evidence type="ECO:0000313" key="1">
    <source>
        <dbReference type="EMBL" id="MCL6284859.1"/>
    </source>
</evidence>
<dbReference type="EMBL" id="JAMFMB010000019">
    <property type="protein sequence ID" value="MCL6284859.1"/>
    <property type="molecule type" value="Genomic_DNA"/>
</dbReference>
<sequence length="70" mass="7734">MMTFGEANGAVIDAAMLDMIQREKEQALSAREWEFRLAGMGYAIKAMRGKQVLTKLPQGTVVGILPENLH</sequence>
<dbReference type="Proteomes" id="UP001203880">
    <property type="component" value="Unassembled WGS sequence"/>
</dbReference>
<dbReference type="RefSeq" id="WP_249711119.1">
    <property type="nucleotide sequence ID" value="NZ_JAMFMB010000019.1"/>
</dbReference>
<comment type="caution">
    <text evidence="1">The sequence shown here is derived from an EMBL/GenBank/DDBJ whole genome shotgun (WGS) entry which is preliminary data.</text>
</comment>
<organism evidence="1 2">
    <name type="scientific">Ruegeria spongiae</name>
    <dbReference type="NCBI Taxonomy" id="2942209"/>
    <lineage>
        <taxon>Bacteria</taxon>
        <taxon>Pseudomonadati</taxon>
        <taxon>Pseudomonadota</taxon>
        <taxon>Alphaproteobacteria</taxon>
        <taxon>Rhodobacterales</taxon>
        <taxon>Roseobacteraceae</taxon>
        <taxon>Ruegeria</taxon>
    </lineage>
</organism>
<keyword evidence="2" id="KW-1185">Reference proteome</keyword>